<sequence>MQGSRTLARTPRDEGTPTRVEITLEVVSDYLHVGQGKATIPTGIESTNLDFNKVLAMFNRGDPLAYSQIDNLFADYNAFPRDSGKVIIPGSTVKGAVRTRLEMSIPNSCYIVDRTGNGKSPGYVKIFNPDQNKRSDNYAKGHSVNPGKVCPVCDLLGSPGLGSRVSFSDLVLTSGRLGVAEIDKMEYEVAMKGSRFSGFFLVNLKKNEIGAILYGLGIRCEAGKPFSRTILLGRFKFENPQFGRVKFTANLKDQEQCNQINDFVKEYRPKDIREV</sequence>
<evidence type="ECO:0000313" key="10">
    <source>
        <dbReference type="Proteomes" id="UP000056255"/>
    </source>
</evidence>
<dbReference type="RefSeq" id="WP_012021110.1">
    <property type="nucleotide sequence ID" value="NZ_AP019770.1"/>
</dbReference>
<organism evidence="3 9">
    <name type="scientific">Metallosphaera sedula</name>
    <dbReference type="NCBI Taxonomy" id="43687"/>
    <lineage>
        <taxon>Archaea</taxon>
        <taxon>Thermoproteota</taxon>
        <taxon>Thermoprotei</taxon>
        <taxon>Sulfolobales</taxon>
        <taxon>Sulfolobaceae</taxon>
        <taxon>Metallosphaera</taxon>
    </lineage>
</organism>
<evidence type="ECO:0000313" key="6">
    <source>
        <dbReference type="EMBL" id="AKV78684.1"/>
    </source>
</evidence>
<evidence type="ECO:0000313" key="5">
    <source>
        <dbReference type="EMBL" id="AKV76432.1"/>
    </source>
</evidence>
<dbReference type="EMBL" id="CP012174">
    <property type="protein sequence ID" value="AKV78684.1"/>
    <property type="molecule type" value="Genomic_DNA"/>
</dbReference>
<dbReference type="GeneID" id="91755647"/>
<dbReference type="EMBL" id="CP012173">
    <property type="protein sequence ID" value="AKV76432.1"/>
    <property type="molecule type" value="Genomic_DNA"/>
</dbReference>
<dbReference type="InterPro" id="IPR005537">
    <property type="entry name" value="RAMP_III_fam"/>
</dbReference>
<reference evidence="11 12" key="2">
    <citation type="journal article" date="2015" name="Genome Announc.">
        <title>Complete Genome Sequences of Evolved Arsenate-Resistant Metallosphaera sedula Strains.</title>
        <authorList>
            <person name="Ai C."/>
            <person name="McCarthy S."/>
            <person name="Schackwitz W."/>
            <person name="Martin J."/>
            <person name="Lipzen A."/>
            <person name="Blum P."/>
        </authorList>
    </citation>
    <scope>NUCLEOTIDE SEQUENCE [LARGE SCALE GENOMIC DNA]</scope>
    <source>
        <strain evidence="6 12">ARS120-1</strain>
        <strain evidence="7 11">ARS120-2</strain>
        <strain evidence="4 14">ARS50-1</strain>
        <strain evidence="5 13">ARS50-2</strain>
    </source>
</reference>
<accession>A0A088E4C8</accession>
<keyword evidence="1" id="KW-0051">Antiviral defense</keyword>
<dbReference type="Proteomes" id="UP000068832">
    <property type="component" value="Chromosome"/>
</dbReference>
<dbReference type="Proteomes" id="UP000062475">
    <property type="component" value="Chromosome"/>
</dbReference>
<dbReference type="Pfam" id="PF03787">
    <property type="entry name" value="RAMPs"/>
    <property type="match status" value="1"/>
</dbReference>
<reference evidence="8 10" key="3">
    <citation type="submission" date="2015-07" db="EMBL/GenBank/DDBJ databases">
        <title>Physiological, transcriptional responses and genome re-sequencing of acid resistant extremely thermoacidophilic Metallosphaera sedula SARC-M1.</title>
        <authorList>
            <person name="Ai C."/>
            <person name="McCarthy S."/>
            <person name="Eckrich V."/>
            <person name="Rudrappa D."/>
            <person name="Qiu G."/>
            <person name="Blum P."/>
        </authorList>
    </citation>
    <scope>NUCLEOTIDE SEQUENCE [LARGE SCALE GENOMIC DNA]</scope>
    <source>
        <strain evidence="8 10">SARC-M1</strain>
    </source>
</reference>
<evidence type="ECO:0000259" key="2">
    <source>
        <dbReference type="Pfam" id="PF03787"/>
    </source>
</evidence>
<evidence type="ECO:0000313" key="4">
    <source>
        <dbReference type="EMBL" id="AKV74193.1"/>
    </source>
</evidence>
<dbReference type="Proteomes" id="UP000029084">
    <property type="component" value="Chromosome"/>
</dbReference>
<dbReference type="GO" id="GO:0051607">
    <property type="term" value="P:defense response to virus"/>
    <property type="evidence" value="ECO:0007669"/>
    <property type="project" value="UniProtKB-KW"/>
</dbReference>
<name>A0A088E4C8_9CREN</name>
<dbReference type="Proteomes" id="UP000061362">
    <property type="component" value="Chromosome"/>
</dbReference>
<evidence type="ECO:0000313" key="13">
    <source>
        <dbReference type="Proteomes" id="UP000062475"/>
    </source>
</evidence>
<evidence type="ECO:0000313" key="11">
    <source>
        <dbReference type="Proteomes" id="UP000061362"/>
    </source>
</evidence>
<protein>
    <submittedName>
        <fullName evidence="3">CRISPR-associated protein</fullName>
    </submittedName>
</protein>
<proteinExistence type="predicted"/>
<reference evidence="3 9" key="1">
    <citation type="journal article" date="2014" name="J. Bacteriol.">
        <title>Role of an Archaeal PitA Transporter in the Copper and Arsenic Resistance of Metallosphaera sedula, an Extreme Thermoacidophile.</title>
        <authorList>
            <person name="McCarthy S."/>
            <person name="Ai C."/>
            <person name="Wheaton G."/>
            <person name="Tevatia R."/>
            <person name="Eckrich V."/>
            <person name="Kelly R."/>
            <person name="Blum P."/>
        </authorList>
    </citation>
    <scope>NUCLEOTIDE SEQUENCE [LARGE SCALE GENOMIC DNA]</scope>
    <source>
        <strain evidence="3 9">CuR1</strain>
    </source>
</reference>
<dbReference type="EMBL" id="CP008822">
    <property type="protein sequence ID" value="AIM27309.1"/>
    <property type="molecule type" value="Genomic_DNA"/>
</dbReference>
<dbReference type="OMA" id="PGSCYIV"/>
<evidence type="ECO:0000256" key="1">
    <source>
        <dbReference type="ARBA" id="ARBA00023118"/>
    </source>
</evidence>
<evidence type="ECO:0000313" key="12">
    <source>
        <dbReference type="Proteomes" id="UP000062398"/>
    </source>
</evidence>
<dbReference type="EMBL" id="CP012176">
    <property type="protein sequence ID" value="AKV83170.1"/>
    <property type="molecule type" value="Genomic_DNA"/>
</dbReference>
<dbReference type="EMBL" id="CP012175">
    <property type="protein sequence ID" value="AKV80929.1"/>
    <property type="molecule type" value="Genomic_DNA"/>
</dbReference>
<dbReference type="OrthoDB" id="42644at2157"/>
<dbReference type="AlphaFoldDB" id="A0A088E4C8"/>
<gene>
    <name evidence="3" type="ORF">HA72_1162</name>
    <name evidence="4" type="ORF">MsedA_1179</name>
    <name evidence="5" type="ORF">MsedB_1181</name>
    <name evidence="6" type="ORF">MsedC_1179</name>
    <name evidence="7" type="ORF">MsedD_1180</name>
    <name evidence="8" type="ORF">MsedE_1182</name>
</gene>
<evidence type="ECO:0000313" key="3">
    <source>
        <dbReference type="EMBL" id="AIM27309.1"/>
    </source>
</evidence>
<feature type="domain" description="CRISPR type III-associated protein" evidence="2">
    <location>
        <begin position="23"/>
        <end position="176"/>
    </location>
</feature>
<evidence type="ECO:0000313" key="14">
    <source>
        <dbReference type="Proteomes" id="UP000068832"/>
    </source>
</evidence>
<evidence type="ECO:0000313" key="9">
    <source>
        <dbReference type="Proteomes" id="UP000029084"/>
    </source>
</evidence>
<dbReference type="Proteomes" id="UP000056255">
    <property type="component" value="Chromosome"/>
</dbReference>
<dbReference type="PATRIC" id="fig|43687.5.peg.1254"/>
<dbReference type="Proteomes" id="UP000062398">
    <property type="component" value="Chromosome"/>
</dbReference>
<dbReference type="EMBL" id="CP012172">
    <property type="protein sequence ID" value="AKV74193.1"/>
    <property type="molecule type" value="Genomic_DNA"/>
</dbReference>
<evidence type="ECO:0000313" key="8">
    <source>
        <dbReference type="EMBL" id="AKV83170.1"/>
    </source>
</evidence>
<evidence type="ECO:0000313" key="7">
    <source>
        <dbReference type="EMBL" id="AKV80929.1"/>
    </source>
</evidence>